<feature type="compositionally biased region" description="Polar residues" evidence="1">
    <location>
        <begin position="14"/>
        <end position="23"/>
    </location>
</feature>
<evidence type="ECO:0000313" key="2">
    <source>
        <dbReference type="EMBL" id="MPC21257.1"/>
    </source>
</evidence>
<dbReference type="EMBL" id="VSRR010000957">
    <property type="protein sequence ID" value="MPC21257.1"/>
    <property type="molecule type" value="Genomic_DNA"/>
</dbReference>
<dbReference type="Proteomes" id="UP000324222">
    <property type="component" value="Unassembled WGS sequence"/>
</dbReference>
<organism evidence="2 3">
    <name type="scientific">Portunus trituberculatus</name>
    <name type="common">Swimming crab</name>
    <name type="synonym">Neptunus trituberculatus</name>
    <dbReference type="NCBI Taxonomy" id="210409"/>
    <lineage>
        <taxon>Eukaryota</taxon>
        <taxon>Metazoa</taxon>
        <taxon>Ecdysozoa</taxon>
        <taxon>Arthropoda</taxon>
        <taxon>Crustacea</taxon>
        <taxon>Multicrustacea</taxon>
        <taxon>Malacostraca</taxon>
        <taxon>Eumalacostraca</taxon>
        <taxon>Eucarida</taxon>
        <taxon>Decapoda</taxon>
        <taxon>Pleocyemata</taxon>
        <taxon>Brachyura</taxon>
        <taxon>Eubrachyura</taxon>
        <taxon>Portunoidea</taxon>
        <taxon>Portunidae</taxon>
        <taxon>Portuninae</taxon>
        <taxon>Portunus</taxon>
    </lineage>
</organism>
<sequence length="67" mass="7236">MLNGSPPPPRLFTFSGSFDSQPRGSHGRRSQKRLVALTPLKRTAQTSLPQAELRIKPPGAPQPSSNS</sequence>
<reference evidence="2 3" key="1">
    <citation type="submission" date="2019-05" db="EMBL/GenBank/DDBJ databases">
        <title>Another draft genome of Portunus trituberculatus and its Hox gene families provides insights of decapod evolution.</title>
        <authorList>
            <person name="Jeong J.-H."/>
            <person name="Song I."/>
            <person name="Kim S."/>
            <person name="Choi T."/>
            <person name="Kim D."/>
            <person name="Ryu S."/>
            <person name="Kim W."/>
        </authorList>
    </citation>
    <scope>NUCLEOTIDE SEQUENCE [LARGE SCALE GENOMIC DNA]</scope>
    <source>
        <tissue evidence="2">Muscle</tissue>
    </source>
</reference>
<keyword evidence="3" id="KW-1185">Reference proteome</keyword>
<protein>
    <submittedName>
        <fullName evidence="2">Uncharacterized protein</fullName>
    </submittedName>
</protein>
<evidence type="ECO:0000256" key="1">
    <source>
        <dbReference type="SAM" id="MobiDB-lite"/>
    </source>
</evidence>
<accession>A0A5B7DJ98</accession>
<evidence type="ECO:0000313" key="3">
    <source>
        <dbReference type="Proteomes" id="UP000324222"/>
    </source>
</evidence>
<name>A0A5B7DJ98_PORTR</name>
<gene>
    <name evidence="2" type="ORF">E2C01_014236</name>
</gene>
<proteinExistence type="predicted"/>
<comment type="caution">
    <text evidence="2">The sequence shown here is derived from an EMBL/GenBank/DDBJ whole genome shotgun (WGS) entry which is preliminary data.</text>
</comment>
<feature type="compositionally biased region" description="Pro residues" evidence="1">
    <location>
        <begin position="1"/>
        <end position="10"/>
    </location>
</feature>
<feature type="region of interest" description="Disordered" evidence="1">
    <location>
        <begin position="1"/>
        <end position="67"/>
    </location>
</feature>
<dbReference type="AlphaFoldDB" id="A0A5B7DJ98"/>